<proteinExistence type="inferred from homology"/>
<keyword evidence="2 3" id="KW-0479">Metal-binding</keyword>
<sequence>MATLTLTLLKFIPVFIILFIIKKLYGLYQRRKALQRALKDFPGPAPHWLWGNMKELTGDYQGMLRTVEYAKKYNGAFPVWMGPTDAFLMTVNPSTVKYVLSGTDPKDEFSYALMRPWIGDGLLLSGGKKWDRNRRLMTPAFHQDILKNYVKIFYDSSKILIEKWRETTEPVETFHHISLLTLDSMMKCLFGYNSDCQNESTRHPYIQGVYDVSELIVKRITNPFHHNPFIYKFTENGKKFYKACEVIHEHSSKIISDRKQLLRTEEKGSRNTDFLDILINSRDEDGNGMSDTEIQDEVDTFMFEGHDSTASTLSWCLYNLAKHPEYQERCREEVKEKWGNKDEITWEDINKLEYTLMCVKESMRMFAPVPNISRCTEKDILLPDGRLIPAGVRMGVSIYALQRNPDVWKDPEIYDPSRFSSENKVSALQFMAFSMGPRNCIGMQFALTQIKVIIPMIVRNFHLDLDPERPAEPESMLILRSKNGLYLKATPI</sequence>
<name>A0A8B6H2E7_MYTGA</name>
<dbReference type="InterPro" id="IPR002401">
    <property type="entry name" value="Cyt_P450_E_grp-I"/>
</dbReference>
<keyword evidence="3" id="KW-0503">Monooxygenase</keyword>
<reference evidence="5" key="1">
    <citation type="submission" date="2018-11" db="EMBL/GenBank/DDBJ databases">
        <authorList>
            <person name="Alioto T."/>
            <person name="Alioto T."/>
        </authorList>
    </citation>
    <scope>NUCLEOTIDE SEQUENCE</scope>
</reference>
<gene>
    <name evidence="5" type="ORF">MGAL_10B013612</name>
</gene>
<evidence type="ECO:0000313" key="5">
    <source>
        <dbReference type="EMBL" id="VDI72200.1"/>
    </source>
</evidence>
<dbReference type="InterPro" id="IPR017972">
    <property type="entry name" value="Cyt_P450_CS"/>
</dbReference>
<evidence type="ECO:0000313" key="6">
    <source>
        <dbReference type="Proteomes" id="UP000596742"/>
    </source>
</evidence>
<dbReference type="InterPro" id="IPR036396">
    <property type="entry name" value="Cyt_P450_sf"/>
</dbReference>
<dbReference type="PROSITE" id="PS00086">
    <property type="entry name" value="CYTOCHROME_P450"/>
    <property type="match status" value="1"/>
</dbReference>
<feature type="binding site" description="axial binding residue" evidence="2">
    <location>
        <position position="440"/>
    </location>
    <ligand>
        <name>heme</name>
        <dbReference type="ChEBI" id="CHEBI:30413"/>
    </ligand>
    <ligandPart>
        <name>Fe</name>
        <dbReference type="ChEBI" id="CHEBI:18248"/>
    </ligandPart>
</feature>
<evidence type="ECO:0000256" key="4">
    <source>
        <dbReference type="SAM" id="Phobius"/>
    </source>
</evidence>
<accession>A0A8B6H2E7</accession>
<dbReference type="Pfam" id="PF00067">
    <property type="entry name" value="p450"/>
    <property type="match status" value="1"/>
</dbReference>
<dbReference type="GO" id="GO:0020037">
    <property type="term" value="F:heme binding"/>
    <property type="evidence" value="ECO:0007669"/>
    <property type="project" value="InterPro"/>
</dbReference>
<feature type="transmembrane region" description="Helical" evidence="4">
    <location>
        <begin position="6"/>
        <end position="25"/>
    </location>
</feature>
<organism evidence="5 6">
    <name type="scientific">Mytilus galloprovincialis</name>
    <name type="common">Mediterranean mussel</name>
    <dbReference type="NCBI Taxonomy" id="29158"/>
    <lineage>
        <taxon>Eukaryota</taxon>
        <taxon>Metazoa</taxon>
        <taxon>Spiralia</taxon>
        <taxon>Lophotrochozoa</taxon>
        <taxon>Mollusca</taxon>
        <taxon>Bivalvia</taxon>
        <taxon>Autobranchia</taxon>
        <taxon>Pteriomorphia</taxon>
        <taxon>Mytilida</taxon>
        <taxon>Mytiloidea</taxon>
        <taxon>Mytilidae</taxon>
        <taxon>Mytilinae</taxon>
        <taxon>Mytilus</taxon>
    </lineage>
</organism>
<dbReference type="PRINTS" id="PR00385">
    <property type="entry name" value="P450"/>
</dbReference>
<dbReference type="CDD" id="cd20659">
    <property type="entry name" value="CYP4B_4F-like"/>
    <property type="match status" value="1"/>
</dbReference>
<evidence type="ECO:0000256" key="2">
    <source>
        <dbReference type="PIRSR" id="PIRSR602401-1"/>
    </source>
</evidence>
<keyword evidence="4" id="KW-0472">Membrane</keyword>
<dbReference type="PRINTS" id="PR00463">
    <property type="entry name" value="EP450I"/>
</dbReference>
<dbReference type="InterPro" id="IPR050196">
    <property type="entry name" value="Cytochrome_P450_Monoox"/>
</dbReference>
<dbReference type="GO" id="GO:0016712">
    <property type="term" value="F:oxidoreductase activity, acting on paired donors, with incorporation or reduction of molecular oxygen, reduced flavin or flavoprotein as one donor, and incorporation of one atom of oxygen"/>
    <property type="evidence" value="ECO:0007669"/>
    <property type="project" value="UniProtKB-EC"/>
</dbReference>
<keyword evidence="3 5" id="KW-0560">Oxidoreductase</keyword>
<dbReference type="EC" id="1.14.14.1" evidence="5"/>
<keyword evidence="4" id="KW-1133">Transmembrane helix</keyword>
<evidence type="ECO:0000256" key="3">
    <source>
        <dbReference type="RuleBase" id="RU000461"/>
    </source>
</evidence>
<dbReference type="PANTHER" id="PTHR24291">
    <property type="entry name" value="CYTOCHROME P450 FAMILY 4"/>
    <property type="match status" value="1"/>
</dbReference>
<keyword evidence="2 3" id="KW-0349">Heme</keyword>
<dbReference type="AlphaFoldDB" id="A0A8B6H2E7"/>
<protein>
    <submittedName>
        <fullName evidence="5">Cytochrome P450, family 4, subfamily B, polypeptide 1</fullName>
        <ecNumber evidence="5">1.14.14.1</ecNumber>
    </submittedName>
</protein>
<dbReference type="GO" id="GO:0005506">
    <property type="term" value="F:iron ion binding"/>
    <property type="evidence" value="ECO:0007669"/>
    <property type="project" value="InterPro"/>
</dbReference>
<dbReference type="InterPro" id="IPR001128">
    <property type="entry name" value="Cyt_P450"/>
</dbReference>
<dbReference type="EMBL" id="UYJE01009310">
    <property type="protein sequence ID" value="VDI72200.1"/>
    <property type="molecule type" value="Genomic_DNA"/>
</dbReference>
<comment type="similarity">
    <text evidence="1 3">Belongs to the cytochrome P450 family.</text>
</comment>
<comment type="cofactor">
    <cofactor evidence="2">
        <name>heme</name>
        <dbReference type="ChEBI" id="CHEBI:30413"/>
    </cofactor>
</comment>
<dbReference type="PANTHER" id="PTHR24291:SF201">
    <property type="entry name" value="CYTOCHROME P450, FAMILY 4, SUBFAMILY B, POLYPEPTIDE 7"/>
    <property type="match status" value="1"/>
</dbReference>
<dbReference type="Proteomes" id="UP000596742">
    <property type="component" value="Unassembled WGS sequence"/>
</dbReference>
<dbReference type="SUPFAM" id="SSF48264">
    <property type="entry name" value="Cytochrome P450"/>
    <property type="match status" value="1"/>
</dbReference>
<keyword evidence="2 3" id="KW-0408">Iron</keyword>
<keyword evidence="6" id="KW-1185">Reference proteome</keyword>
<comment type="caution">
    <text evidence="5">The sequence shown here is derived from an EMBL/GenBank/DDBJ whole genome shotgun (WGS) entry which is preliminary data.</text>
</comment>
<dbReference type="Gene3D" id="1.10.630.10">
    <property type="entry name" value="Cytochrome P450"/>
    <property type="match status" value="1"/>
</dbReference>
<keyword evidence="4" id="KW-0812">Transmembrane</keyword>
<evidence type="ECO:0000256" key="1">
    <source>
        <dbReference type="ARBA" id="ARBA00010617"/>
    </source>
</evidence>
<dbReference type="OrthoDB" id="1470350at2759"/>